<evidence type="ECO:0000313" key="1">
    <source>
        <dbReference type="EMBL" id="KAJ8642893.1"/>
    </source>
</evidence>
<name>A0ACC2MBB6_PERAE</name>
<proteinExistence type="predicted"/>
<accession>A0ACC2MBB6</accession>
<dbReference type="EMBL" id="CM056810">
    <property type="protein sequence ID" value="KAJ8642893.1"/>
    <property type="molecule type" value="Genomic_DNA"/>
</dbReference>
<protein>
    <submittedName>
        <fullName evidence="1">Uncharacterized protein</fullName>
    </submittedName>
</protein>
<dbReference type="Proteomes" id="UP001234297">
    <property type="component" value="Chromosome 2"/>
</dbReference>
<gene>
    <name evidence="1" type="ORF">MRB53_004641</name>
</gene>
<evidence type="ECO:0000313" key="2">
    <source>
        <dbReference type="Proteomes" id="UP001234297"/>
    </source>
</evidence>
<reference evidence="1 2" key="1">
    <citation type="journal article" date="2022" name="Hortic Res">
        <title>A haplotype resolved chromosomal level avocado genome allows analysis of novel avocado genes.</title>
        <authorList>
            <person name="Nath O."/>
            <person name="Fletcher S.J."/>
            <person name="Hayward A."/>
            <person name="Shaw L.M."/>
            <person name="Masouleh A.K."/>
            <person name="Furtado A."/>
            <person name="Henry R.J."/>
            <person name="Mitter N."/>
        </authorList>
    </citation>
    <scope>NUCLEOTIDE SEQUENCE [LARGE SCALE GENOMIC DNA]</scope>
    <source>
        <strain evidence="2">cv. Hass</strain>
    </source>
</reference>
<keyword evidence="2" id="KW-1185">Reference proteome</keyword>
<sequence>MAKRSHKRPVARCKKEYPGCMGGLISMFDFRQGRSSQRLISDWRRGSGRHAVGAGYSKSRLDLPMNGDKEHTSKDVTTTSNLYERNEIKTAKIESDQTSVKALIDNEMSKVRSSVKQITRTAVQQTPPYLECRCHISNNHKQTCKSCKIASNLHLHGSRASASLDPKSSFAPSLMERPSLNEQEMHPNHTNGIDSFLASRSSTYTNKQHLQKHVVKEKLNEATESFLNQKLKDAKRLIRDGATHQSKEFMDALELLNSNKELFLKLLQDPNSLLVKHIEDLRKAQSERVSKEEMGNSMQSEKTISHKKFSKQNIHNFFRRKDKTEDRSKSPTKVSDSSFASNRIVVLKPSLESSQNSTTTRSPSSIQRSHYILRKEIESERVTTNFSIREITRKLRNAIGESRKEQHWIPTEGVCHRIPYGHQDSTEISKRITVKNQSRVETEVARKNPDFCTNTNTTAIGHSHKKGSAAYKEGETADTRTICDIHENSITRRVPRTISLPEYSKSPRFSPGRDSGPTFVHGQMRFSSPNENFRVGNESTWQQFKKEMSAESSSPWRPKLETYSFIDCSNNHREPLHVPNSDSGILKDHITDAKIHMNIGSSPKGSIVIEREADVEDSKPLVVPSKSDRVITTVDNSNAAAATDKVGADGSYEHFRMDSPERPILASTLGSFSGSPLLIHRINVPGINEKPERPSPVSVLEPFYIEGVISPASPQQASTAELAEEPQPIHHEQQESSPRITTLDPKISPRTCMEGKEEEFEYVRNVMEASGFNYSEFFGRWRSSEQPLSPSLFDQVLTLDIVCQNQHLANPSEETCHPRGLARNSLALTPTVSAHIRPDFSSVELLCQTFTGVKYKDYNLQRCWSCYPALYSWKVFESSDLVQCL</sequence>
<comment type="caution">
    <text evidence="1">The sequence shown here is derived from an EMBL/GenBank/DDBJ whole genome shotgun (WGS) entry which is preliminary data.</text>
</comment>
<organism evidence="1 2">
    <name type="scientific">Persea americana</name>
    <name type="common">Avocado</name>
    <dbReference type="NCBI Taxonomy" id="3435"/>
    <lineage>
        <taxon>Eukaryota</taxon>
        <taxon>Viridiplantae</taxon>
        <taxon>Streptophyta</taxon>
        <taxon>Embryophyta</taxon>
        <taxon>Tracheophyta</taxon>
        <taxon>Spermatophyta</taxon>
        <taxon>Magnoliopsida</taxon>
        <taxon>Magnoliidae</taxon>
        <taxon>Laurales</taxon>
        <taxon>Lauraceae</taxon>
        <taxon>Persea</taxon>
    </lineage>
</organism>